<evidence type="ECO:0000256" key="1">
    <source>
        <dbReference type="SAM" id="Phobius"/>
    </source>
</evidence>
<keyword evidence="1" id="KW-1133">Transmembrane helix</keyword>
<comment type="caution">
    <text evidence="2">The sequence shown here is derived from an EMBL/GenBank/DDBJ whole genome shotgun (WGS) entry which is preliminary data.</text>
</comment>
<reference evidence="2 3" key="1">
    <citation type="journal article" date="2017" name="Nat. Commun.">
        <title>In situ click chemistry generation of cyclooxygenase-2 inhibitors.</title>
        <authorList>
            <person name="Bhardwaj A."/>
            <person name="Kaur J."/>
            <person name="Wuest M."/>
            <person name="Wuest F."/>
        </authorList>
    </citation>
    <scope>NUCLEOTIDE SEQUENCE [LARGE SCALE GENOMIC DNA]</scope>
    <source>
        <strain evidence="2">S2_018_000_R2_106</strain>
    </source>
</reference>
<feature type="transmembrane region" description="Helical" evidence="1">
    <location>
        <begin position="38"/>
        <end position="58"/>
    </location>
</feature>
<name>A0A6N4RD59_BLAVI</name>
<accession>A0A6N4RD59</accession>
<dbReference type="AlphaFoldDB" id="A0A6N4RD59"/>
<dbReference type="EMBL" id="VAFM01000001">
    <property type="protein sequence ID" value="TKW61932.1"/>
    <property type="molecule type" value="Genomic_DNA"/>
</dbReference>
<proteinExistence type="predicted"/>
<evidence type="ECO:0000313" key="2">
    <source>
        <dbReference type="EMBL" id="TKW61932.1"/>
    </source>
</evidence>
<protein>
    <submittedName>
        <fullName evidence="2">Uncharacterized protein</fullName>
    </submittedName>
</protein>
<keyword evidence="1" id="KW-0812">Transmembrane</keyword>
<keyword evidence="1" id="KW-0472">Membrane</keyword>
<dbReference type="Proteomes" id="UP000320948">
    <property type="component" value="Unassembled WGS sequence"/>
</dbReference>
<sequence length="59" mass="6834">MNLIQWLNDEAEDVILQRDNAFAMLTWRDFNQPAENPFNLQTAAWLFILVTGIPLLMLG</sequence>
<evidence type="ECO:0000313" key="3">
    <source>
        <dbReference type="Proteomes" id="UP000320948"/>
    </source>
</evidence>
<gene>
    <name evidence="2" type="ORF">DI628_04735</name>
</gene>
<organism evidence="2 3">
    <name type="scientific">Blastochloris viridis</name>
    <name type="common">Rhodopseudomonas viridis</name>
    <dbReference type="NCBI Taxonomy" id="1079"/>
    <lineage>
        <taxon>Bacteria</taxon>
        <taxon>Pseudomonadati</taxon>
        <taxon>Pseudomonadota</taxon>
        <taxon>Alphaproteobacteria</taxon>
        <taxon>Hyphomicrobiales</taxon>
        <taxon>Blastochloridaceae</taxon>
        <taxon>Blastochloris</taxon>
    </lineage>
</organism>